<dbReference type="GeneID" id="41964917"/>
<reference evidence="9" key="1">
    <citation type="journal article" date="2019" name="Mol. Biol. Evol.">
        <title>Blast fungal genomes show frequent chromosomal changes, gene gains and losses, and effector gene turnover.</title>
        <authorList>
            <person name="Gomez Luciano L.B."/>
            <person name="Jason Tsai I."/>
            <person name="Chuma I."/>
            <person name="Tosa Y."/>
            <person name="Chen Y.H."/>
            <person name="Li J.Y."/>
            <person name="Li M.Y."/>
            <person name="Jade Lu M.Y."/>
            <person name="Nakayashiki H."/>
            <person name="Li W.H."/>
        </authorList>
    </citation>
    <scope>NUCLEOTIDE SEQUENCE</scope>
    <source>
        <strain evidence="9">NI907</strain>
    </source>
</reference>
<keyword evidence="5 7" id="KW-0408">Iron</keyword>
<evidence type="ECO:0000313" key="9">
    <source>
        <dbReference type="RefSeq" id="XP_030977765.1"/>
    </source>
</evidence>
<dbReference type="GO" id="GO:0004497">
    <property type="term" value="F:monooxygenase activity"/>
    <property type="evidence" value="ECO:0007669"/>
    <property type="project" value="UniProtKB-KW"/>
</dbReference>
<keyword evidence="4 7" id="KW-0479">Metal-binding</keyword>
<dbReference type="PANTHER" id="PTHR24305:SF232">
    <property type="entry name" value="P450, PUTATIVE (EUROFUNG)-RELATED"/>
    <property type="match status" value="1"/>
</dbReference>
<dbReference type="InterPro" id="IPR050121">
    <property type="entry name" value="Cytochrome_P450_monoxygenase"/>
</dbReference>
<dbReference type="PRINTS" id="PR00465">
    <property type="entry name" value="EP450IV"/>
</dbReference>
<reference evidence="9" key="3">
    <citation type="submission" date="2025-08" db="UniProtKB">
        <authorList>
            <consortium name="RefSeq"/>
        </authorList>
    </citation>
    <scope>IDENTIFICATION</scope>
    <source>
        <strain evidence="9">NI907</strain>
    </source>
</reference>
<keyword evidence="3 7" id="KW-0349">Heme</keyword>
<evidence type="ECO:0000256" key="6">
    <source>
        <dbReference type="ARBA" id="ARBA00023033"/>
    </source>
</evidence>
<gene>
    <name evidence="9" type="ORF">PgNI_10029</name>
</gene>
<dbReference type="GO" id="GO:0020037">
    <property type="term" value="F:heme binding"/>
    <property type="evidence" value="ECO:0007669"/>
    <property type="project" value="InterPro"/>
</dbReference>
<dbReference type="GO" id="GO:0005506">
    <property type="term" value="F:iron ion binding"/>
    <property type="evidence" value="ECO:0007669"/>
    <property type="project" value="InterPro"/>
</dbReference>
<dbReference type="RefSeq" id="XP_030977765.1">
    <property type="nucleotide sequence ID" value="XM_031130009.1"/>
</dbReference>
<evidence type="ECO:0000256" key="3">
    <source>
        <dbReference type="ARBA" id="ARBA00022617"/>
    </source>
</evidence>
<dbReference type="AlphaFoldDB" id="A0A6P8AS96"/>
<dbReference type="KEGG" id="pgri:PgNI_10029"/>
<keyword evidence="6" id="KW-0560">Oxidoreductase</keyword>
<dbReference type="InterPro" id="IPR036396">
    <property type="entry name" value="Cyt_P450_sf"/>
</dbReference>
<name>A0A6P8AS96_PYRGI</name>
<evidence type="ECO:0000256" key="5">
    <source>
        <dbReference type="ARBA" id="ARBA00023004"/>
    </source>
</evidence>
<evidence type="ECO:0000313" key="8">
    <source>
        <dbReference type="Proteomes" id="UP000515153"/>
    </source>
</evidence>
<reference evidence="9" key="2">
    <citation type="submission" date="2019-10" db="EMBL/GenBank/DDBJ databases">
        <authorList>
            <consortium name="NCBI Genome Project"/>
        </authorList>
    </citation>
    <scope>NUCLEOTIDE SEQUENCE</scope>
    <source>
        <strain evidence="9">NI907</strain>
    </source>
</reference>
<evidence type="ECO:0000256" key="2">
    <source>
        <dbReference type="ARBA" id="ARBA00010617"/>
    </source>
</evidence>
<keyword evidence="8" id="KW-1185">Reference proteome</keyword>
<proteinExistence type="inferred from homology"/>
<evidence type="ECO:0000256" key="1">
    <source>
        <dbReference type="ARBA" id="ARBA00001971"/>
    </source>
</evidence>
<protein>
    <recommendedName>
        <fullName evidence="10">Cytochrome P450</fullName>
    </recommendedName>
</protein>
<dbReference type="Gene3D" id="1.10.630.10">
    <property type="entry name" value="Cytochrome P450"/>
    <property type="match status" value="1"/>
</dbReference>
<keyword evidence="6" id="KW-0503">Monooxygenase</keyword>
<feature type="binding site" description="axial binding residue" evidence="7">
    <location>
        <position position="114"/>
    </location>
    <ligand>
        <name>heme</name>
        <dbReference type="ChEBI" id="CHEBI:30413"/>
    </ligand>
    <ligandPart>
        <name>Fe</name>
        <dbReference type="ChEBI" id="CHEBI:18248"/>
    </ligandPart>
</feature>
<dbReference type="SUPFAM" id="SSF48264">
    <property type="entry name" value="Cytochrome P450"/>
    <property type="match status" value="1"/>
</dbReference>
<dbReference type="GO" id="GO:0016705">
    <property type="term" value="F:oxidoreductase activity, acting on paired donors, with incorporation or reduction of molecular oxygen"/>
    <property type="evidence" value="ECO:0007669"/>
    <property type="project" value="InterPro"/>
</dbReference>
<comment type="cofactor">
    <cofactor evidence="1 7">
        <name>heme</name>
        <dbReference type="ChEBI" id="CHEBI:30413"/>
    </cofactor>
</comment>
<sequence>AAAVAEGRCGTRVVAYADAQQLPYLQACVKEALRIHSPVAIGLPRVAPAPGGLEIGGRYFPPGTVISVNPWVIHMSTEIWGPDAREFNPDRWLRDDAARLDRYILTFGAGYESCPGHYIAKMELSKLTATIIRDYNIRQVTPGQEWSYKAAFVAVPHSWPVYVEKRQP</sequence>
<dbReference type="PANTHER" id="PTHR24305">
    <property type="entry name" value="CYTOCHROME P450"/>
    <property type="match status" value="1"/>
</dbReference>
<evidence type="ECO:0000256" key="7">
    <source>
        <dbReference type="PIRSR" id="PIRSR602403-1"/>
    </source>
</evidence>
<dbReference type="InterPro" id="IPR002403">
    <property type="entry name" value="Cyt_P450_E_grp-IV"/>
</dbReference>
<dbReference type="InterPro" id="IPR001128">
    <property type="entry name" value="Cyt_P450"/>
</dbReference>
<dbReference type="Pfam" id="PF00067">
    <property type="entry name" value="p450"/>
    <property type="match status" value="1"/>
</dbReference>
<evidence type="ECO:0008006" key="10">
    <source>
        <dbReference type="Google" id="ProtNLM"/>
    </source>
</evidence>
<comment type="similarity">
    <text evidence="2">Belongs to the cytochrome P450 family.</text>
</comment>
<accession>A0A6P8AS96</accession>
<dbReference type="Proteomes" id="UP000515153">
    <property type="component" value="Unplaced"/>
</dbReference>
<organism evidence="8 9">
    <name type="scientific">Pyricularia grisea</name>
    <name type="common">Crabgrass-specific blast fungus</name>
    <name type="synonym">Magnaporthe grisea</name>
    <dbReference type="NCBI Taxonomy" id="148305"/>
    <lineage>
        <taxon>Eukaryota</taxon>
        <taxon>Fungi</taxon>
        <taxon>Dikarya</taxon>
        <taxon>Ascomycota</taxon>
        <taxon>Pezizomycotina</taxon>
        <taxon>Sordariomycetes</taxon>
        <taxon>Sordariomycetidae</taxon>
        <taxon>Magnaporthales</taxon>
        <taxon>Pyriculariaceae</taxon>
        <taxon>Pyricularia</taxon>
    </lineage>
</organism>
<evidence type="ECO:0000256" key="4">
    <source>
        <dbReference type="ARBA" id="ARBA00022723"/>
    </source>
</evidence>
<feature type="non-terminal residue" evidence="9">
    <location>
        <position position="1"/>
    </location>
</feature>